<keyword evidence="5" id="KW-1185">Reference proteome</keyword>
<keyword evidence="1" id="KW-0732">Signal</keyword>
<evidence type="ECO:0000256" key="2">
    <source>
        <dbReference type="ARBA" id="ARBA00022737"/>
    </source>
</evidence>
<dbReference type="Proteomes" id="UP001266305">
    <property type="component" value="Unassembled WGS sequence"/>
</dbReference>
<name>A0ABQ9WG03_SAGOE</name>
<evidence type="ECO:0000313" key="4">
    <source>
        <dbReference type="EMBL" id="KAK2120216.1"/>
    </source>
</evidence>
<evidence type="ECO:0000256" key="1">
    <source>
        <dbReference type="ARBA" id="ARBA00022729"/>
    </source>
</evidence>
<sequence>MTRLRKGDLNLGDVYQYWVITISGTEESQPSPAVTYIHGSGYCGDGIIQKGQGEECDDMNKINGDGCSLFCRQEVSFNCIGKPFSFLVTLLKK</sequence>
<evidence type="ECO:0000256" key="3">
    <source>
        <dbReference type="ARBA" id="ARBA00023157"/>
    </source>
</evidence>
<dbReference type="PANTHER" id="PTHR46130:SF2">
    <property type="entry name" value="PAPPALYSIN-1"/>
    <property type="match status" value="1"/>
</dbReference>
<keyword evidence="2" id="KW-0677">Repeat</keyword>
<comment type="caution">
    <text evidence="4">The sequence shown here is derived from an EMBL/GenBank/DDBJ whole genome shotgun (WGS) entry which is preliminary data.</text>
</comment>
<keyword evidence="3" id="KW-1015">Disulfide bond</keyword>
<evidence type="ECO:0000313" key="5">
    <source>
        <dbReference type="Proteomes" id="UP001266305"/>
    </source>
</evidence>
<gene>
    <name evidence="4" type="ORF">P7K49_001602</name>
</gene>
<organism evidence="4 5">
    <name type="scientific">Saguinus oedipus</name>
    <name type="common">Cotton-top tamarin</name>
    <name type="synonym">Oedipomidas oedipus</name>
    <dbReference type="NCBI Taxonomy" id="9490"/>
    <lineage>
        <taxon>Eukaryota</taxon>
        <taxon>Metazoa</taxon>
        <taxon>Chordata</taxon>
        <taxon>Craniata</taxon>
        <taxon>Vertebrata</taxon>
        <taxon>Euteleostomi</taxon>
        <taxon>Mammalia</taxon>
        <taxon>Eutheria</taxon>
        <taxon>Euarchontoglires</taxon>
        <taxon>Primates</taxon>
        <taxon>Haplorrhini</taxon>
        <taxon>Platyrrhini</taxon>
        <taxon>Cebidae</taxon>
        <taxon>Callitrichinae</taxon>
        <taxon>Saguinus</taxon>
    </lineage>
</organism>
<dbReference type="Pfam" id="PF13948">
    <property type="entry name" value="DUF4215"/>
    <property type="match status" value="1"/>
</dbReference>
<proteinExistence type="predicted"/>
<dbReference type="InterPro" id="IPR011936">
    <property type="entry name" value="Myxo_disulph_rpt"/>
</dbReference>
<dbReference type="EMBL" id="JASSZA010000001">
    <property type="protein sequence ID" value="KAK2120216.1"/>
    <property type="molecule type" value="Genomic_DNA"/>
</dbReference>
<dbReference type="PANTHER" id="PTHR46130">
    <property type="entry name" value="LAMGL DOMAIN-CONTAINING PROTEIN"/>
    <property type="match status" value="1"/>
</dbReference>
<reference evidence="4 5" key="1">
    <citation type="submission" date="2023-05" db="EMBL/GenBank/DDBJ databases">
        <title>B98-5 Cell Line De Novo Hybrid Assembly: An Optical Mapping Approach.</title>
        <authorList>
            <person name="Kananen K."/>
            <person name="Auerbach J.A."/>
            <person name="Kautto E."/>
            <person name="Blachly J.S."/>
        </authorList>
    </citation>
    <scope>NUCLEOTIDE SEQUENCE [LARGE SCALE GENOMIC DNA]</scope>
    <source>
        <strain evidence="4">B95-8</strain>
        <tissue evidence="4">Cell line</tissue>
    </source>
</reference>
<protein>
    <submittedName>
        <fullName evidence="4">Uncharacterized protein</fullName>
    </submittedName>
</protein>
<dbReference type="InterPro" id="IPR043543">
    <property type="entry name" value="PAPPA/PAPPA2"/>
</dbReference>
<accession>A0ABQ9WG03</accession>
<dbReference type="NCBIfam" id="TIGR02232">
    <property type="entry name" value="myxo_disulf_rpt"/>
    <property type="match status" value="1"/>
</dbReference>